<evidence type="ECO:0000313" key="1">
    <source>
        <dbReference type="EMBL" id="CBX90165.1"/>
    </source>
</evidence>
<name>E4ZFU5_LEPMJ</name>
<dbReference type="InParanoid" id="E4ZFU5"/>
<dbReference type="Proteomes" id="UP000002668">
    <property type="component" value="Genome"/>
</dbReference>
<proteinExistence type="predicted"/>
<accession>E4ZFU5</accession>
<sequence length="46" mass="5143">MTASRDARTHLFSPHDVFLFPSSLSPRPQQRACIIRTSLCGALRNS</sequence>
<reference evidence="2" key="1">
    <citation type="journal article" date="2011" name="Nat. Commun.">
        <title>Effector diversification within compartments of the Leptosphaeria maculans genome affected by Repeat-Induced Point mutations.</title>
        <authorList>
            <person name="Rouxel T."/>
            <person name="Grandaubert J."/>
            <person name="Hane J.K."/>
            <person name="Hoede C."/>
            <person name="van de Wouw A.P."/>
            <person name="Couloux A."/>
            <person name="Dominguez V."/>
            <person name="Anthouard V."/>
            <person name="Bally P."/>
            <person name="Bourras S."/>
            <person name="Cozijnsen A.J."/>
            <person name="Ciuffetti L.M."/>
            <person name="Degrave A."/>
            <person name="Dilmaghani A."/>
            <person name="Duret L."/>
            <person name="Fudal I."/>
            <person name="Goodwin S.B."/>
            <person name="Gout L."/>
            <person name="Glaser N."/>
            <person name="Linglin J."/>
            <person name="Kema G.H.J."/>
            <person name="Lapalu N."/>
            <person name="Lawrence C.B."/>
            <person name="May K."/>
            <person name="Meyer M."/>
            <person name="Ollivier B."/>
            <person name="Poulain J."/>
            <person name="Schoch C.L."/>
            <person name="Simon A."/>
            <person name="Spatafora J.W."/>
            <person name="Stachowiak A."/>
            <person name="Turgeon B.G."/>
            <person name="Tyler B.M."/>
            <person name="Vincent D."/>
            <person name="Weissenbach J."/>
            <person name="Amselem J."/>
            <person name="Quesneville H."/>
            <person name="Oliver R.P."/>
            <person name="Wincker P."/>
            <person name="Balesdent M.-H."/>
            <person name="Howlett B.J."/>
        </authorList>
    </citation>
    <scope>NUCLEOTIDE SEQUENCE [LARGE SCALE GENOMIC DNA]</scope>
    <source>
        <strain evidence="2">JN3 / isolate v23.1.3 / race Av1-4-5-6-7-8</strain>
    </source>
</reference>
<evidence type="ECO:0000313" key="2">
    <source>
        <dbReference type="Proteomes" id="UP000002668"/>
    </source>
</evidence>
<organism evidence="1 2">
    <name type="scientific">Leptosphaeria maculans (strain JN3 / isolate v23.1.3 / race Av1-4-5-6-7-8)</name>
    <name type="common">Blackleg fungus</name>
    <name type="synonym">Phoma lingam</name>
    <dbReference type="NCBI Taxonomy" id="985895"/>
    <lineage>
        <taxon>Eukaryota</taxon>
        <taxon>Fungi</taxon>
        <taxon>Dikarya</taxon>
        <taxon>Ascomycota</taxon>
        <taxon>Pezizomycotina</taxon>
        <taxon>Dothideomycetes</taxon>
        <taxon>Pleosporomycetidae</taxon>
        <taxon>Pleosporales</taxon>
        <taxon>Pleosporineae</taxon>
        <taxon>Leptosphaeriaceae</taxon>
        <taxon>Plenodomus</taxon>
        <taxon>Plenodomus lingam/Leptosphaeria maculans species complex</taxon>
    </lineage>
</organism>
<protein>
    <submittedName>
        <fullName evidence="1">Uncharacterized protein</fullName>
    </submittedName>
</protein>
<dbReference type="AlphaFoldDB" id="E4ZFU5"/>
<dbReference type="VEuPathDB" id="FungiDB:LEMA_uP062910.1"/>
<dbReference type="HOGENOM" id="CLU_3191459_0_0_1"/>
<dbReference type="EMBL" id="FP929064">
    <property type="protein sequence ID" value="CBX90165.1"/>
    <property type="molecule type" value="Genomic_DNA"/>
</dbReference>
<gene>
    <name evidence="1" type="ORF">LEMA_uP062910.1</name>
</gene>
<keyword evidence="2" id="KW-1185">Reference proteome</keyword>